<dbReference type="Proteomes" id="UP001497382">
    <property type="component" value="Unassembled WGS sequence"/>
</dbReference>
<gene>
    <name evidence="3" type="ORF">LARSCL_LOCUS3800</name>
</gene>
<feature type="compositionally biased region" description="Basic and acidic residues" evidence="2">
    <location>
        <begin position="237"/>
        <end position="250"/>
    </location>
</feature>
<dbReference type="GO" id="GO:0008010">
    <property type="term" value="F:structural constituent of chitin-based larval cuticle"/>
    <property type="evidence" value="ECO:0007669"/>
    <property type="project" value="TreeGrafter"/>
</dbReference>
<keyword evidence="1" id="KW-0193">Cuticle</keyword>
<evidence type="ECO:0000256" key="2">
    <source>
        <dbReference type="SAM" id="MobiDB-lite"/>
    </source>
</evidence>
<dbReference type="GO" id="GO:0062129">
    <property type="term" value="C:chitin-based extracellular matrix"/>
    <property type="evidence" value="ECO:0007669"/>
    <property type="project" value="TreeGrafter"/>
</dbReference>
<dbReference type="PANTHER" id="PTHR10380">
    <property type="entry name" value="CUTICLE PROTEIN"/>
    <property type="match status" value="1"/>
</dbReference>
<sequence>MDIISPRQSETETETQLRFNIFLVLYQPVLPQPWTSGIAGRPCGYAFSQHLATTISYHIIVCALFAVALAQYQQGRSYQSQNELTTPHPRNYHPPAPVHYVNIGSDLAGDYKFGYDTGKGPLGQSFREETRLPDGTVKGAYGILDESGKQRIIRYTAGKSGFVAEGDGLGPAGVAPGPAPQPAAAPAYQAPPQQYSPPAQQYNPQPQQYSPPAQQYSPPAQQYSPPAQQYRPAPAARHNDGQWDPRKDDPYYQDGPAFIDVERLSYNIGTAGHRG</sequence>
<dbReference type="Pfam" id="PF00379">
    <property type="entry name" value="Chitin_bind_4"/>
    <property type="match status" value="1"/>
</dbReference>
<evidence type="ECO:0000313" key="3">
    <source>
        <dbReference type="EMBL" id="CAL1267665.1"/>
    </source>
</evidence>
<reference evidence="3 4" key="1">
    <citation type="submission" date="2024-04" db="EMBL/GenBank/DDBJ databases">
        <authorList>
            <person name="Rising A."/>
            <person name="Reimegard J."/>
            <person name="Sonavane S."/>
            <person name="Akerstrom W."/>
            <person name="Nylinder S."/>
            <person name="Hedman E."/>
            <person name="Kallberg Y."/>
        </authorList>
    </citation>
    <scope>NUCLEOTIDE SEQUENCE [LARGE SCALE GENOMIC DNA]</scope>
</reference>
<evidence type="ECO:0000313" key="4">
    <source>
        <dbReference type="Proteomes" id="UP001497382"/>
    </source>
</evidence>
<dbReference type="InterPro" id="IPR000618">
    <property type="entry name" value="Insect_cuticle"/>
</dbReference>
<feature type="compositionally biased region" description="Low complexity" evidence="2">
    <location>
        <begin position="184"/>
        <end position="236"/>
    </location>
</feature>
<accession>A0AAV1Z8I4</accession>
<protein>
    <submittedName>
        <fullName evidence="3">Uncharacterized protein</fullName>
    </submittedName>
</protein>
<dbReference type="InterPro" id="IPR050468">
    <property type="entry name" value="Cuticle_Struct_Prot"/>
</dbReference>
<proteinExistence type="predicted"/>
<comment type="caution">
    <text evidence="3">The sequence shown here is derived from an EMBL/GenBank/DDBJ whole genome shotgun (WGS) entry which is preliminary data.</text>
</comment>
<feature type="region of interest" description="Disordered" evidence="2">
    <location>
        <begin position="172"/>
        <end position="255"/>
    </location>
</feature>
<organism evidence="3 4">
    <name type="scientific">Larinioides sclopetarius</name>
    <dbReference type="NCBI Taxonomy" id="280406"/>
    <lineage>
        <taxon>Eukaryota</taxon>
        <taxon>Metazoa</taxon>
        <taxon>Ecdysozoa</taxon>
        <taxon>Arthropoda</taxon>
        <taxon>Chelicerata</taxon>
        <taxon>Arachnida</taxon>
        <taxon>Araneae</taxon>
        <taxon>Araneomorphae</taxon>
        <taxon>Entelegynae</taxon>
        <taxon>Araneoidea</taxon>
        <taxon>Araneidae</taxon>
        <taxon>Larinioides</taxon>
    </lineage>
</organism>
<dbReference type="EMBL" id="CAXIEN010000029">
    <property type="protein sequence ID" value="CAL1267665.1"/>
    <property type="molecule type" value="Genomic_DNA"/>
</dbReference>
<dbReference type="PANTHER" id="PTHR10380:SF240">
    <property type="match status" value="1"/>
</dbReference>
<name>A0AAV1Z8I4_9ARAC</name>
<keyword evidence="4" id="KW-1185">Reference proteome</keyword>
<dbReference type="AlphaFoldDB" id="A0AAV1Z8I4"/>
<dbReference type="PROSITE" id="PS51155">
    <property type="entry name" value="CHIT_BIND_RR_2"/>
    <property type="match status" value="1"/>
</dbReference>
<evidence type="ECO:0000256" key="1">
    <source>
        <dbReference type="PROSITE-ProRule" id="PRU00497"/>
    </source>
</evidence>